<dbReference type="SUPFAM" id="SSF56349">
    <property type="entry name" value="DNA breaking-rejoining enzymes"/>
    <property type="match status" value="1"/>
</dbReference>
<dbReference type="STRING" id="454130.A0A0U4ZEB7"/>
<dbReference type="InterPro" id="IPR011010">
    <property type="entry name" value="DNA_brk_join_enz"/>
</dbReference>
<sequence>MRHSPQPVGSDDDSGSTTDVPDIFSADDATDESSDSASEPDSDNDPEDLSDDDSILDDEEERELPAAYFLQEAECLDVSQLRQKRYSPRTQAKLDETRDYWDRFCREGNYDPAERFRWLSDSEETVRFFKAFFSWRCSRRRNKKGGRTPGIRYKSSLETFWKWWHLVYKAEVGHGLSKDLIVKILDVLAIVAREKDLRSGRRPKATMYIEDVAEFARVLLSTMEMTFQFGWLRIQLLLFCQLAAITGSRPGALLNLRYRDLELTLIRHPDGGRPRLFIYLTPRFTKTFLGEKEENTFPIPEIVFDPTLVLSPHVFLLGMLFRIQAFKNISKDGLVLNCPENLYNLGVLDGLGEQPLRLKDEILDHFVFCQGMRESDGLRIALEERLTEGALRYRMKRGGEITGFEQVTKPYGLRYGAAKAFNDSSDVTNELQNVMLQHANIDTFVKHYSVGIHVDAQAIVRGLPAQKQLMRFAASMSRSIDPRRPYKLEDTSCVNNIPRVRTLQTRVCERKQFRDEMKRAFEMAERDFERRFGDYQNQKKVKKELPAPARQALDRVAKSEEEYRGAVRRHLRAQRVSRNEWQRQRNHLVRENLERYKNEQPVIDCERQLAGKFLDDEVKGALERTGYMTPQHMILLDNILSMPGATVEKEYQRRIAAINAVIAFCDVEEGSPTRRPNPAQKRPAMDSLSSAPSAKRQRCLSSDGPQTTISQAIASVCIKKKEERPTVCFLCLGNPHMPEHERSKDYYTPGSLTRHFVDIHVIPYPKDMRVKCSICEEQLESKSALMNHAERKHGTVSRRPLSALGPI</sequence>
<accession>A0A0U4ZEB7</accession>
<keyword evidence="5" id="KW-1185">Reference proteome</keyword>
<evidence type="ECO:0000259" key="3">
    <source>
        <dbReference type="PROSITE" id="PS00028"/>
    </source>
</evidence>
<proteinExistence type="predicted"/>
<dbReference type="PANTHER" id="PTHR37535:SF2">
    <property type="entry name" value="FINGER DOMAIN PROTEIN, PUTATIVE (AFU_ORTHOLOGUE AFUA_6G09300)-RELATED"/>
    <property type="match status" value="1"/>
</dbReference>
<dbReference type="OMA" id="NDMHCEC"/>
<dbReference type="Proteomes" id="UP000054771">
    <property type="component" value="Unassembled WGS sequence"/>
</dbReference>
<dbReference type="EMBL" id="CDMC01000010">
    <property type="protein sequence ID" value="CEL08101.1"/>
    <property type="molecule type" value="Genomic_DNA"/>
</dbReference>
<dbReference type="InterPro" id="IPR021842">
    <property type="entry name" value="DUF3435"/>
</dbReference>
<reference evidence="5" key="1">
    <citation type="journal article" date="2016" name="Genome Announc.">
        <title>Draft genome sequences of fungus Aspergillus calidoustus.</title>
        <authorList>
            <person name="Horn F."/>
            <person name="Linde J."/>
            <person name="Mattern D.J."/>
            <person name="Walther G."/>
            <person name="Guthke R."/>
            <person name="Scherlach K."/>
            <person name="Martin K."/>
            <person name="Brakhage A.A."/>
            <person name="Petzke L."/>
            <person name="Valiante V."/>
        </authorList>
    </citation>
    <scope>NUCLEOTIDE SEQUENCE [LARGE SCALE GENOMIC DNA]</scope>
    <source>
        <strain evidence="5">SF006504</strain>
    </source>
</reference>
<dbReference type="PROSITE" id="PS00028">
    <property type="entry name" value="ZINC_FINGER_C2H2_1"/>
    <property type="match status" value="1"/>
</dbReference>
<organism evidence="4 5">
    <name type="scientific">Aspergillus calidoustus</name>
    <dbReference type="NCBI Taxonomy" id="454130"/>
    <lineage>
        <taxon>Eukaryota</taxon>
        <taxon>Fungi</taxon>
        <taxon>Dikarya</taxon>
        <taxon>Ascomycota</taxon>
        <taxon>Pezizomycotina</taxon>
        <taxon>Eurotiomycetes</taxon>
        <taxon>Eurotiomycetidae</taxon>
        <taxon>Eurotiales</taxon>
        <taxon>Aspergillaceae</taxon>
        <taxon>Aspergillus</taxon>
        <taxon>Aspergillus subgen. Nidulantes</taxon>
    </lineage>
</organism>
<evidence type="ECO:0000256" key="2">
    <source>
        <dbReference type="SAM" id="MobiDB-lite"/>
    </source>
</evidence>
<keyword evidence="1" id="KW-0233">DNA recombination</keyword>
<dbReference type="GO" id="GO:0015074">
    <property type="term" value="P:DNA integration"/>
    <property type="evidence" value="ECO:0007669"/>
    <property type="project" value="InterPro"/>
</dbReference>
<dbReference type="PANTHER" id="PTHR37535">
    <property type="entry name" value="FLUG DOMAIN PROTEIN"/>
    <property type="match status" value="1"/>
</dbReference>
<feature type="domain" description="C2H2-type" evidence="3">
    <location>
        <begin position="772"/>
        <end position="793"/>
    </location>
</feature>
<dbReference type="InterPro" id="IPR013087">
    <property type="entry name" value="Znf_C2H2_type"/>
</dbReference>
<protein>
    <recommendedName>
        <fullName evidence="3">C2H2-type domain-containing protein</fullName>
    </recommendedName>
</protein>
<dbReference type="Gene3D" id="1.10.443.10">
    <property type="entry name" value="Intergrase catalytic core"/>
    <property type="match status" value="1"/>
</dbReference>
<dbReference type="Pfam" id="PF11917">
    <property type="entry name" value="DUF3435"/>
    <property type="match status" value="1"/>
</dbReference>
<name>A0A0U4ZEB7_ASPCI</name>
<evidence type="ECO:0000256" key="1">
    <source>
        <dbReference type="ARBA" id="ARBA00023172"/>
    </source>
</evidence>
<dbReference type="GO" id="GO:0006310">
    <property type="term" value="P:DNA recombination"/>
    <property type="evidence" value="ECO:0007669"/>
    <property type="project" value="UniProtKB-KW"/>
</dbReference>
<dbReference type="AlphaFoldDB" id="A0A0U4ZEB7"/>
<dbReference type="InterPro" id="IPR013762">
    <property type="entry name" value="Integrase-like_cat_sf"/>
</dbReference>
<dbReference type="OrthoDB" id="3544487at2759"/>
<feature type="region of interest" description="Disordered" evidence="2">
    <location>
        <begin position="669"/>
        <end position="705"/>
    </location>
</feature>
<evidence type="ECO:0000313" key="4">
    <source>
        <dbReference type="EMBL" id="CEL08101.1"/>
    </source>
</evidence>
<gene>
    <name evidence="4" type="ORF">ASPCAL11254</name>
</gene>
<feature type="compositionally biased region" description="Acidic residues" evidence="2">
    <location>
        <begin position="28"/>
        <end position="54"/>
    </location>
</feature>
<evidence type="ECO:0000313" key="5">
    <source>
        <dbReference type="Proteomes" id="UP000054771"/>
    </source>
</evidence>
<dbReference type="GO" id="GO:0003677">
    <property type="term" value="F:DNA binding"/>
    <property type="evidence" value="ECO:0007669"/>
    <property type="project" value="InterPro"/>
</dbReference>
<feature type="region of interest" description="Disordered" evidence="2">
    <location>
        <begin position="1"/>
        <end position="54"/>
    </location>
</feature>